<evidence type="ECO:0000256" key="1">
    <source>
        <dbReference type="ARBA" id="ARBA00022450"/>
    </source>
</evidence>
<proteinExistence type="predicted"/>
<keyword evidence="5" id="KW-1185">Reference proteome</keyword>
<keyword evidence="2" id="KW-0597">Phosphoprotein</keyword>
<feature type="domain" description="Thioester reductase (TE)" evidence="3">
    <location>
        <begin position="118"/>
        <end position="176"/>
    </location>
</feature>
<evidence type="ECO:0000313" key="5">
    <source>
        <dbReference type="Proteomes" id="UP001175228"/>
    </source>
</evidence>
<reference evidence="4" key="1">
    <citation type="submission" date="2023-06" db="EMBL/GenBank/DDBJ databases">
        <authorList>
            <consortium name="Lawrence Berkeley National Laboratory"/>
            <person name="Ahrendt S."/>
            <person name="Sahu N."/>
            <person name="Indic B."/>
            <person name="Wong-Bajracharya J."/>
            <person name="Merenyi Z."/>
            <person name="Ke H.-M."/>
            <person name="Monk M."/>
            <person name="Kocsube S."/>
            <person name="Drula E."/>
            <person name="Lipzen A."/>
            <person name="Balint B."/>
            <person name="Henrissat B."/>
            <person name="Andreopoulos B."/>
            <person name="Martin F.M."/>
            <person name="Harder C.B."/>
            <person name="Rigling D."/>
            <person name="Ford K.L."/>
            <person name="Foster G.D."/>
            <person name="Pangilinan J."/>
            <person name="Papanicolaou A."/>
            <person name="Barry K."/>
            <person name="LaButti K."/>
            <person name="Viragh M."/>
            <person name="Koriabine M."/>
            <person name="Yan M."/>
            <person name="Riley R."/>
            <person name="Champramary S."/>
            <person name="Plett K.L."/>
            <person name="Tsai I.J."/>
            <person name="Slot J."/>
            <person name="Sipos G."/>
            <person name="Plett J."/>
            <person name="Nagy L.G."/>
            <person name="Grigoriev I.V."/>
        </authorList>
    </citation>
    <scope>NUCLEOTIDE SEQUENCE</scope>
    <source>
        <strain evidence="4">HWK02</strain>
    </source>
</reference>
<dbReference type="Pfam" id="PF07993">
    <property type="entry name" value="NAD_binding_4"/>
    <property type="match status" value="2"/>
</dbReference>
<feature type="domain" description="Thioester reductase (TE)" evidence="3">
    <location>
        <begin position="23"/>
        <end position="106"/>
    </location>
</feature>
<organism evidence="4 5">
    <name type="scientific">Armillaria luteobubalina</name>
    <dbReference type="NCBI Taxonomy" id="153913"/>
    <lineage>
        <taxon>Eukaryota</taxon>
        <taxon>Fungi</taxon>
        <taxon>Dikarya</taxon>
        <taxon>Basidiomycota</taxon>
        <taxon>Agaricomycotina</taxon>
        <taxon>Agaricomycetes</taxon>
        <taxon>Agaricomycetidae</taxon>
        <taxon>Agaricales</taxon>
        <taxon>Marasmiineae</taxon>
        <taxon>Physalacriaceae</taxon>
        <taxon>Armillaria</taxon>
    </lineage>
</organism>
<dbReference type="PANTHER" id="PTHR44845">
    <property type="entry name" value="CARRIER DOMAIN-CONTAINING PROTEIN"/>
    <property type="match status" value="1"/>
</dbReference>
<dbReference type="InterPro" id="IPR013120">
    <property type="entry name" value="FAR_NAD-bd"/>
</dbReference>
<comment type="caution">
    <text evidence="4">The sequence shown here is derived from an EMBL/GenBank/DDBJ whole genome shotgun (WGS) entry which is preliminary data.</text>
</comment>
<dbReference type="PANTHER" id="PTHR44845:SF1">
    <property type="entry name" value="L-2-AMINOADIPATE REDUCTASE"/>
    <property type="match status" value="1"/>
</dbReference>
<name>A0AA39QAT1_9AGAR</name>
<dbReference type="SUPFAM" id="SSF51735">
    <property type="entry name" value="NAD(P)-binding Rossmann-fold domains"/>
    <property type="match status" value="1"/>
</dbReference>
<evidence type="ECO:0000313" key="4">
    <source>
        <dbReference type="EMBL" id="KAK0498083.1"/>
    </source>
</evidence>
<gene>
    <name evidence="4" type="ORF">EDD18DRAFT_1330405</name>
</gene>
<dbReference type="Proteomes" id="UP001175228">
    <property type="component" value="Unassembled WGS sequence"/>
</dbReference>
<dbReference type="EMBL" id="JAUEPU010000011">
    <property type="protein sequence ID" value="KAK0498083.1"/>
    <property type="molecule type" value="Genomic_DNA"/>
</dbReference>
<evidence type="ECO:0000259" key="3">
    <source>
        <dbReference type="Pfam" id="PF07993"/>
    </source>
</evidence>
<evidence type="ECO:0000256" key="2">
    <source>
        <dbReference type="ARBA" id="ARBA00022553"/>
    </source>
</evidence>
<protein>
    <submittedName>
        <fullName evidence="4">Male sterility protein-domain-containing protein</fullName>
    </submittedName>
</protein>
<sequence>MGESWAAGGLDWRLKFGQLRLREKRKKVAAEVDAILYSGALVHGVYPYKKLRAANIISILTAIELASTGKPTFVVFVSSTSAIDTEHYVRLSESLIDSNHQGVPASDVSGGARASLKTRGLKGHIVCPGYVVGDSQSTVTDANDVIWRMGKGYIQLGLVPDMNSTVDMVLIDHVASCTMVEVLATSYFASIEVEITTQLSRSGNAIPKKICSR</sequence>
<dbReference type="InterPro" id="IPR036291">
    <property type="entry name" value="NAD(P)-bd_dom_sf"/>
</dbReference>
<dbReference type="AlphaFoldDB" id="A0AA39QAT1"/>
<dbReference type="Gene3D" id="3.40.50.720">
    <property type="entry name" value="NAD(P)-binding Rossmann-like Domain"/>
    <property type="match status" value="1"/>
</dbReference>
<accession>A0AA39QAT1</accession>
<keyword evidence="1" id="KW-0596">Phosphopantetheine</keyword>